<evidence type="ECO:0000313" key="1">
    <source>
        <dbReference type="EMBL" id="MXQ54357.1"/>
    </source>
</evidence>
<dbReference type="Proteomes" id="UP000430692">
    <property type="component" value="Unassembled WGS sequence"/>
</dbReference>
<accession>A0A6I4VS01</accession>
<name>A0A6I4VS01_9BACL</name>
<dbReference type="EMBL" id="WUUL01000007">
    <property type="protein sequence ID" value="MXQ54357.1"/>
    <property type="molecule type" value="Genomic_DNA"/>
</dbReference>
<dbReference type="AlphaFoldDB" id="A0A6I4VS01"/>
<proteinExistence type="predicted"/>
<keyword evidence="2" id="KW-1185">Reference proteome</keyword>
<organism evidence="1 2">
    <name type="scientific">Shimazuella alba</name>
    <dbReference type="NCBI Taxonomy" id="2690964"/>
    <lineage>
        <taxon>Bacteria</taxon>
        <taxon>Bacillati</taxon>
        <taxon>Bacillota</taxon>
        <taxon>Bacilli</taxon>
        <taxon>Bacillales</taxon>
        <taxon>Thermoactinomycetaceae</taxon>
        <taxon>Shimazuella</taxon>
    </lineage>
</organism>
<dbReference type="RefSeq" id="WP_160801715.1">
    <property type="nucleotide sequence ID" value="NZ_WUUL01000007.1"/>
</dbReference>
<gene>
    <name evidence="1" type="ORF">GSM42_11670</name>
</gene>
<evidence type="ECO:0000313" key="2">
    <source>
        <dbReference type="Proteomes" id="UP000430692"/>
    </source>
</evidence>
<comment type="caution">
    <text evidence="1">The sequence shown here is derived from an EMBL/GenBank/DDBJ whole genome shotgun (WGS) entry which is preliminary data.</text>
</comment>
<protein>
    <submittedName>
        <fullName evidence="1">Uncharacterized protein</fullName>
    </submittedName>
</protein>
<reference evidence="1 2" key="1">
    <citation type="submission" date="2019-12" db="EMBL/GenBank/DDBJ databases">
        <title>Whole-genome analyses of novel actinobacteria.</title>
        <authorList>
            <person name="Sahin N."/>
            <person name="Saygin H."/>
        </authorList>
    </citation>
    <scope>NUCLEOTIDE SEQUENCE [LARGE SCALE GENOMIC DNA]</scope>
    <source>
        <strain evidence="1 2">KC615</strain>
    </source>
</reference>
<sequence>MKPQEIWKALTRPNTVQKAHAVVLHYQGKAELSREDLQAYLKDIDDAIKHQINPANPDAVIRHVKQIYIRNRALLRRHNICWG</sequence>